<keyword evidence="1" id="KW-0812">Transmembrane</keyword>
<dbReference type="AlphaFoldDB" id="A0A0C9TZF1"/>
<evidence type="ECO:0000313" key="4">
    <source>
        <dbReference type="Proteomes" id="UP000053647"/>
    </source>
</evidence>
<dbReference type="PANTHER" id="PTHR40465">
    <property type="entry name" value="CHROMOSOME 1, WHOLE GENOME SHOTGUN SEQUENCE"/>
    <property type="match status" value="1"/>
</dbReference>
<gene>
    <name evidence="3" type="ORF">PAXINDRAFT_114156</name>
</gene>
<dbReference type="HOGENOM" id="CLU_046025_5_2_1"/>
<feature type="transmembrane region" description="Helical" evidence="1">
    <location>
        <begin position="212"/>
        <end position="233"/>
    </location>
</feature>
<keyword evidence="1" id="KW-1133">Transmembrane helix</keyword>
<evidence type="ECO:0000313" key="3">
    <source>
        <dbReference type="EMBL" id="KIJ15773.1"/>
    </source>
</evidence>
<protein>
    <recommendedName>
        <fullName evidence="2">DUF6534 domain-containing protein</fullName>
    </recommendedName>
</protein>
<evidence type="ECO:0000256" key="1">
    <source>
        <dbReference type="SAM" id="Phobius"/>
    </source>
</evidence>
<dbReference type="EMBL" id="KN819335">
    <property type="protein sequence ID" value="KIJ15773.1"/>
    <property type="molecule type" value="Genomic_DNA"/>
</dbReference>
<dbReference type="PANTHER" id="PTHR40465:SF1">
    <property type="entry name" value="DUF6534 DOMAIN-CONTAINING PROTEIN"/>
    <property type="match status" value="1"/>
</dbReference>
<keyword evidence="1" id="KW-0472">Membrane</keyword>
<reference evidence="4" key="2">
    <citation type="submission" date="2015-01" db="EMBL/GenBank/DDBJ databases">
        <title>Evolutionary Origins and Diversification of the Mycorrhizal Mutualists.</title>
        <authorList>
            <consortium name="DOE Joint Genome Institute"/>
            <consortium name="Mycorrhizal Genomics Consortium"/>
            <person name="Kohler A."/>
            <person name="Kuo A."/>
            <person name="Nagy L.G."/>
            <person name="Floudas D."/>
            <person name="Copeland A."/>
            <person name="Barry K.W."/>
            <person name="Cichocki N."/>
            <person name="Veneault-Fourrey C."/>
            <person name="LaButti K."/>
            <person name="Lindquist E.A."/>
            <person name="Lipzen A."/>
            <person name="Lundell T."/>
            <person name="Morin E."/>
            <person name="Murat C."/>
            <person name="Riley R."/>
            <person name="Ohm R."/>
            <person name="Sun H."/>
            <person name="Tunlid A."/>
            <person name="Henrissat B."/>
            <person name="Grigoriev I.V."/>
            <person name="Hibbett D.S."/>
            <person name="Martin F."/>
        </authorList>
    </citation>
    <scope>NUCLEOTIDE SEQUENCE [LARGE SCALE GENOMIC DNA]</scope>
    <source>
        <strain evidence="4">ATCC 200175</strain>
    </source>
</reference>
<dbReference type="Pfam" id="PF20152">
    <property type="entry name" value="DUF6534"/>
    <property type="match status" value="1"/>
</dbReference>
<accession>A0A0C9TZF1</accession>
<sequence>MMVAVSLPLPPSRPLMYVAVVLSPYGSQLLSTYLYGKAMAVNRLNTAAKRVSHSGSSIMAPPIITVMQGPFCGTLVTLMLYGVICMQTFTYAWNYSTDRKAFKWLVGSLWIMETLHTAFSIHFVEYYLVLNYDNPSSLAYASWQVLSPFCVRLTLTTSWATGLWGFFVWRIWQVSKQIWISGFLVFLTKVHVGQATCLLRVVTHFAHKPTMIAGWTLAAFADTLIAITLCYWLRKQRSGMKRTEHVINRLLLYTINTGVLTSLFAILVITLYLALPTSMAFTAFVQVQSKLYAISLLASLNSRKATLENARRAVPTANNVSLQFLANSGNKVKRMPRMEITKSVEIMDINGDEESLQGRTLA</sequence>
<keyword evidence="4" id="KW-1185">Reference proteome</keyword>
<proteinExistence type="predicted"/>
<name>A0A0C9TZF1_PAXIN</name>
<dbReference type="OrthoDB" id="2562493at2759"/>
<feature type="transmembrane region" description="Helical" evidence="1">
    <location>
        <begin position="253"/>
        <end position="275"/>
    </location>
</feature>
<organism evidence="3 4">
    <name type="scientific">Paxillus involutus ATCC 200175</name>
    <dbReference type="NCBI Taxonomy" id="664439"/>
    <lineage>
        <taxon>Eukaryota</taxon>
        <taxon>Fungi</taxon>
        <taxon>Dikarya</taxon>
        <taxon>Basidiomycota</taxon>
        <taxon>Agaricomycotina</taxon>
        <taxon>Agaricomycetes</taxon>
        <taxon>Agaricomycetidae</taxon>
        <taxon>Boletales</taxon>
        <taxon>Paxilineae</taxon>
        <taxon>Paxillaceae</taxon>
        <taxon>Paxillus</taxon>
    </lineage>
</organism>
<feature type="transmembrane region" description="Helical" evidence="1">
    <location>
        <begin position="104"/>
        <end position="128"/>
    </location>
</feature>
<reference evidence="3 4" key="1">
    <citation type="submission" date="2014-06" db="EMBL/GenBank/DDBJ databases">
        <authorList>
            <consortium name="DOE Joint Genome Institute"/>
            <person name="Kuo A."/>
            <person name="Kohler A."/>
            <person name="Nagy L.G."/>
            <person name="Floudas D."/>
            <person name="Copeland A."/>
            <person name="Barry K.W."/>
            <person name="Cichocki N."/>
            <person name="Veneault-Fourrey C."/>
            <person name="LaButti K."/>
            <person name="Lindquist E.A."/>
            <person name="Lipzen A."/>
            <person name="Lundell T."/>
            <person name="Morin E."/>
            <person name="Murat C."/>
            <person name="Sun H."/>
            <person name="Tunlid A."/>
            <person name="Henrissat B."/>
            <person name="Grigoriev I.V."/>
            <person name="Hibbett D.S."/>
            <person name="Martin F."/>
            <person name="Nordberg H.P."/>
            <person name="Cantor M.N."/>
            <person name="Hua S.X."/>
        </authorList>
    </citation>
    <scope>NUCLEOTIDE SEQUENCE [LARGE SCALE GENOMIC DNA]</scope>
    <source>
        <strain evidence="3 4">ATCC 200175</strain>
    </source>
</reference>
<feature type="transmembrane region" description="Helical" evidence="1">
    <location>
        <begin position="57"/>
        <end position="84"/>
    </location>
</feature>
<dbReference type="Proteomes" id="UP000053647">
    <property type="component" value="Unassembled WGS sequence"/>
</dbReference>
<feature type="domain" description="DUF6534" evidence="2">
    <location>
        <begin position="218"/>
        <end position="304"/>
    </location>
</feature>
<feature type="transmembrane region" description="Helical" evidence="1">
    <location>
        <begin position="149"/>
        <end position="172"/>
    </location>
</feature>
<evidence type="ECO:0000259" key="2">
    <source>
        <dbReference type="Pfam" id="PF20152"/>
    </source>
</evidence>
<dbReference type="InterPro" id="IPR045339">
    <property type="entry name" value="DUF6534"/>
</dbReference>